<dbReference type="EMBL" id="JARK01001634">
    <property type="protein sequence ID" value="EYB85428.1"/>
    <property type="molecule type" value="Genomic_DNA"/>
</dbReference>
<keyword evidence="3" id="KW-1185">Reference proteome</keyword>
<name>A0A016S447_9BILA</name>
<keyword evidence="1" id="KW-1133">Transmembrane helix</keyword>
<reference evidence="3" key="1">
    <citation type="journal article" date="2015" name="Nat. Genet.">
        <title>The genome and transcriptome of the zoonotic hookworm Ancylostoma ceylanicum identify infection-specific gene families.</title>
        <authorList>
            <person name="Schwarz E.M."/>
            <person name="Hu Y."/>
            <person name="Antoshechkin I."/>
            <person name="Miller M.M."/>
            <person name="Sternberg P.W."/>
            <person name="Aroian R.V."/>
        </authorList>
    </citation>
    <scope>NUCLEOTIDE SEQUENCE</scope>
    <source>
        <strain evidence="3">HY135</strain>
    </source>
</reference>
<keyword evidence="1" id="KW-0472">Membrane</keyword>
<accession>A0A016S447</accession>
<dbReference type="AlphaFoldDB" id="A0A016S447"/>
<gene>
    <name evidence="2" type="primary">Acey_s0298.g1752</name>
    <name evidence="2" type="ORF">Y032_0298g1752</name>
</gene>
<dbReference type="Proteomes" id="UP000024635">
    <property type="component" value="Unassembled WGS sequence"/>
</dbReference>
<organism evidence="2 3">
    <name type="scientific">Ancylostoma ceylanicum</name>
    <dbReference type="NCBI Taxonomy" id="53326"/>
    <lineage>
        <taxon>Eukaryota</taxon>
        <taxon>Metazoa</taxon>
        <taxon>Ecdysozoa</taxon>
        <taxon>Nematoda</taxon>
        <taxon>Chromadorea</taxon>
        <taxon>Rhabditida</taxon>
        <taxon>Rhabditina</taxon>
        <taxon>Rhabditomorpha</taxon>
        <taxon>Strongyloidea</taxon>
        <taxon>Ancylostomatidae</taxon>
        <taxon>Ancylostomatinae</taxon>
        <taxon>Ancylostoma</taxon>
    </lineage>
</organism>
<keyword evidence="1" id="KW-0812">Transmembrane</keyword>
<evidence type="ECO:0000256" key="1">
    <source>
        <dbReference type="SAM" id="Phobius"/>
    </source>
</evidence>
<protein>
    <submittedName>
        <fullName evidence="2">Uncharacterized protein</fullName>
    </submittedName>
</protein>
<proteinExistence type="predicted"/>
<evidence type="ECO:0000313" key="2">
    <source>
        <dbReference type="EMBL" id="EYB85428.1"/>
    </source>
</evidence>
<comment type="caution">
    <text evidence="2">The sequence shown here is derived from an EMBL/GenBank/DDBJ whole genome shotgun (WGS) entry which is preliminary data.</text>
</comment>
<feature type="transmembrane region" description="Helical" evidence="1">
    <location>
        <begin position="36"/>
        <end position="57"/>
    </location>
</feature>
<evidence type="ECO:0000313" key="3">
    <source>
        <dbReference type="Proteomes" id="UP000024635"/>
    </source>
</evidence>
<sequence length="82" mass="8902">MTSPAYMSVQLVGSGWFQVIVSMARMKGSGEEEAKSLMTSALIFDFAFAFCFLRMIFIVQIGGQCCVTIVSDVKIFASGNSI</sequence>